<proteinExistence type="predicted"/>
<dbReference type="InterPro" id="IPR054467">
    <property type="entry name" value="YkoP-like_dom"/>
</dbReference>
<dbReference type="EMBL" id="JAEVLS010000005">
    <property type="protein sequence ID" value="MBM0107689.1"/>
    <property type="molecule type" value="Genomic_DNA"/>
</dbReference>
<accession>A0ABS1X386</accession>
<evidence type="ECO:0000259" key="1">
    <source>
        <dbReference type="Pfam" id="PF22790"/>
    </source>
</evidence>
<protein>
    <recommendedName>
        <fullName evidence="1">YkoP-like domain-containing protein</fullName>
    </recommendedName>
</protein>
<gene>
    <name evidence="2" type="ORF">JM946_23340</name>
</gene>
<organism evidence="2 3">
    <name type="scientific">Steroidobacter gossypii</name>
    <dbReference type="NCBI Taxonomy" id="2805490"/>
    <lineage>
        <taxon>Bacteria</taxon>
        <taxon>Pseudomonadati</taxon>
        <taxon>Pseudomonadota</taxon>
        <taxon>Gammaproteobacteria</taxon>
        <taxon>Steroidobacterales</taxon>
        <taxon>Steroidobacteraceae</taxon>
        <taxon>Steroidobacter</taxon>
    </lineage>
</organism>
<comment type="caution">
    <text evidence="2">The sequence shown here is derived from an EMBL/GenBank/DDBJ whole genome shotgun (WGS) entry which is preliminary data.</text>
</comment>
<dbReference type="Pfam" id="PF22790">
    <property type="entry name" value="YkoP"/>
    <property type="match status" value="1"/>
</dbReference>
<dbReference type="Proteomes" id="UP000661077">
    <property type="component" value="Unassembled WGS sequence"/>
</dbReference>
<dbReference type="RefSeq" id="WP_203169783.1">
    <property type="nucleotide sequence ID" value="NZ_JAEVLS010000005.1"/>
</dbReference>
<reference evidence="2 3" key="1">
    <citation type="journal article" date="2021" name="Int. J. Syst. Evol. Microbiol.">
        <title>Steroidobacter gossypii sp. nov., isolated from soil of cotton cropping field.</title>
        <authorList>
            <person name="Huang R."/>
            <person name="Yang S."/>
            <person name="Zhen C."/>
            <person name="Liu W."/>
        </authorList>
    </citation>
    <scope>NUCLEOTIDE SEQUENCE [LARGE SCALE GENOMIC DNA]</scope>
    <source>
        <strain evidence="2 3">S1-65</strain>
    </source>
</reference>
<evidence type="ECO:0000313" key="3">
    <source>
        <dbReference type="Proteomes" id="UP000661077"/>
    </source>
</evidence>
<evidence type="ECO:0000313" key="2">
    <source>
        <dbReference type="EMBL" id="MBM0107689.1"/>
    </source>
</evidence>
<feature type="domain" description="YkoP-like" evidence="1">
    <location>
        <begin position="8"/>
        <end position="176"/>
    </location>
</feature>
<name>A0ABS1X386_9GAMM</name>
<sequence length="184" mass="21193">MKLLHRLAQRALGLVDAWYYRRYKLRTLGPVLFIGRAQYRGPDMRFEDGTLLRDNDYIGRLHFNNASIAALGEGSMHRVGFRFAKLMRESLRKLAEAAHNDPAFADVRVFQGTTWIPAHGEVVGFVSTPLPKTWKTRLLSAHFKMLMWVFAPAARIRNREQAEPRLYWLTREALARNLGKLKAG</sequence>
<keyword evidence="3" id="KW-1185">Reference proteome</keyword>